<feature type="transmembrane region" description="Helical" evidence="4">
    <location>
        <begin position="345"/>
        <end position="368"/>
    </location>
</feature>
<feature type="transmembrane region" description="Helical" evidence="4">
    <location>
        <begin position="374"/>
        <end position="395"/>
    </location>
</feature>
<evidence type="ECO:0000313" key="6">
    <source>
        <dbReference type="EMBL" id="MDY8108132.1"/>
    </source>
</evidence>
<dbReference type="RefSeq" id="WP_322185579.1">
    <property type="nucleotide sequence ID" value="NZ_JAXLPB010000001.1"/>
</dbReference>
<dbReference type="Pfam" id="PF07690">
    <property type="entry name" value="MFS_1"/>
    <property type="match status" value="1"/>
</dbReference>
<keyword evidence="1 4" id="KW-0812">Transmembrane</keyword>
<feature type="transmembrane region" description="Helical" evidence="4">
    <location>
        <begin position="85"/>
        <end position="112"/>
    </location>
</feature>
<dbReference type="Proteomes" id="UP001294412">
    <property type="component" value="Unassembled WGS sequence"/>
</dbReference>
<feature type="domain" description="Major facilitator superfamily (MFS) profile" evidence="5">
    <location>
        <begin position="14"/>
        <end position="400"/>
    </location>
</feature>
<feature type="transmembrane region" description="Helical" evidence="4">
    <location>
        <begin position="52"/>
        <end position="73"/>
    </location>
</feature>
<feature type="transmembrane region" description="Helical" evidence="4">
    <location>
        <begin position="221"/>
        <end position="244"/>
    </location>
</feature>
<evidence type="ECO:0000256" key="3">
    <source>
        <dbReference type="ARBA" id="ARBA00023136"/>
    </source>
</evidence>
<feature type="transmembrane region" description="Helical" evidence="4">
    <location>
        <begin position="14"/>
        <end position="40"/>
    </location>
</feature>
<feature type="transmembrane region" description="Helical" evidence="4">
    <location>
        <begin position="171"/>
        <end position="190"/>
    </location>
</feature>
<comment type="caution">
    <text evidence="6">The sequence shown here is derived from an EMBL/GenBank/DDBJ whole genome shotgun (WGS) entry which is preliminary data.</text>
</comment>
<feature type="transmembrane region" description="Helical" evidence="4">
    <location>
        <begin position="286"/>
        <end position="305"/>
    </location>
</feature>
<dbReference type="PANTHER" id="PTHR11360:SF308">
    <property type="entry name" value="BLL3089 PROTEIN"/>
    <property type="match status" value="1"/>
</dbReference>
<keyword evidence="7" id="KW-1185">Reference proteome</keyword>
<dbReference type="Gene3D" id="1.20.1250.20">
    <property type="entry name" value="MFS general substrate transporter like domains"/>
    <property type="match status" value="2"/>
</dbReference>
<feature type="transmembrane region" description="Helical" evidence="4">
    <location>
        <begin position="256"/>
        <end position="279"/>
    </location>
</feature>
<dbReference type="EMBL" id="JAXLPB010000001">
    <property type="protein sequence ID" value="MDY8108132.1"/>
    <property type="molecule type" value="Genomic_DNA"/>
</dbReference>
<accession>A0ABU5HZ22</accession>
<dbReference type="InterPro" id="IPR020846">
    <property type="entry name" value="MFS_dom"/>
</dbReference>
<dbReference type="PANTHER" id="PTHR11360">
    <property type="entry name" value="MONOCARBOXYLATE TRANSPORTER"/>
    <property type="match status" value="1"/>
</dbReference>
<proteinExistence type="predicted"/>
<dbReference type="SUPFAM" id="SSF103473">
    <property type="entry name" value="MFS general substrate transporter"/>
    <property type="match status" value="1"/>
</dbReference>
<sequence length="408" mass="43569">MTDFFSFLARNGRWIAGGFLLCFFSSFGQTFFIALSNADIRDAFDLSHGEFGVLYMAATISSAATLPFLGGLLDRYPVAAVSAGTMAMLAVAALALPLAGSVIALGLALYLLRLFGQGMMTEIALTAVGKWFNANRGRAVSVASLGHHVGTAIFPFLFVFAAGFAGWRGAWMISAGIVALLALPLIVALVRQERDPKGDPLPATIRPVTDRTRAEVLKDPNFYVILCGVLAPPFIGTTIFFHQVYLTDLRGWPLEIFALGFMVMSISTMGFSLVAGWLVDRHSSVRLLPTFLLPLAAACLVAAYVDDVWAIFAFMSLLGVSTGFSSTLAGSLWPELYGAAHLGAIRSIVVSGMVLFTALGPGVTGFLIDQGVDYPGQIAAMGFYCLAASLLMFAISRRMTIRQAGDVR</sequence>
<evidence type="ECO:0000256" key="1">
    <source>
        <dbReference type="ARBA" id="ARBA00022692"/>
    </source>
</evidence>
<evidence type="ECO:0000256" key="2">
    <source>
        <dbReference type="ARBA" id="ARBA00022989"/>
    </source>
</evidence>
<feature type="transmembrane region" description="Helical" evidence="4">
    <location>
        <begin position="145"/>
        <end position="165"/>
    </location>
</feature>
<evidence type="ECO:0000256" key="4">
    <source>
        <dbReference type="SAM" id="Phobius"/>
    </source>
</evidence>
<organism evidence="6 7">
    <name type="scientific">Fulvimarina uroteuthidis</name>
    <dbReference type="NCBI Taxonomy" id="3098149"/>
    <lineage>
        <taxon>Bacteria</taxon>
        <taxon>Pseudomonadati</taxon>
        <taxon>Pseudomonadota</taxon>
        <taxon>Alphaproteobacteria</taxon>
        <taxon>Hyphomicrobiales</taxon>
        <taxon>Aurantimonadaceae</taxon>
        <taxon>Fulvimarina</taxon>
    </lineage>
</organism>
<keyword evidence="3 4" id="KW-0472">Membrane</keyword>
<name>A0ABU5HZ22_9HYPH</name>
<evidence type="ECO:0000259" key="5">
    <source>
        <dbReference type="PROSITE" id="PS50850"/>
    </source>
</evidence>
<keyword evidence="2 4" id="KW-1133">Transmembrane helix</keyword>
<dbReference type="InterPro" id="IPR050327">
    <property type="entry name" value="Proton-linked_MCT"/>
</dbReference>
<dbReference type="PROSITE" id="PS50850">
    <property type="entry name" value="MFS"/>
    <property type="match status" value="1"/>
</dbReference>
<evidence type="ECO:0000313" key="7">
    <source>
        <dbReference type="Proteomes" id="UP001294412"/>
    </source>
</evidence>
<feature type="transmembrane region" description="Helical" evidence="4">
    <location>
        <begin position="311"/>
        <end position="333"/>
    </location>
</feature>
<dbReference type="InterPro" id="IPR011701">
    <property type="entry name" value="MFS"/>
</dbReference>
<dbReference type="InterPro" id="IPR036259">
    <property type="entry name" value="MFS_trans_sf"/>
</dbReference>
<protein>
    <submittedName>
        <fullName evidence="6">MFS transporter</fullName>
    </submittedName>
</protein>
<gene>
    <name evidence="6" type="ORF">U0C82_03075</name>
</gene>
<reference evidence="6 7" key="1">
    <citation type="submission" date="2023-12" db="EMBL/GenBank/DDBJ databases">
        <title>Description of Novel Strain Fulvimarina sp. 2208YS6-2-32 isolated from Uroteuthis (Photololigo) edulis.</title>
        <authorList>
            <person name="Park J.-S."/>
        </authorList>
    </citation>
    <scope>NUCLEOTIDE SEQUENCE [LARGE SCALE GENOMIC DNA]</scope>
    <source>
        <strain evidence="6 7">2208YS6-2-32</strain>
    </source>
</reference>